<evidence type="ECO:0000256" key="1">
    <source>
        <dbReference type="SAM" id="Phobius"/>
    </source>
</evidence>
<keyword evidence="1" id="KW-0472">Membrane</keyword>
<keyword evidence="1" id="KW-1133">Transmembrane helix</keyword>
<name>A0A1H5I369_RHOJO</name>
<dbReference type="AlphaFoldDB" id="A0A1H5I369"/>
<evidence type="ECO:0000313" key="3">
    <source>
        <dbReference type="Proteomes" id="UP000183407"/>
    </source>
</evidence>
<reference evidence="3" key="1">
    <citation type="submission" date="2016-10" db="EMBL/GenBank/DDBJ databases">
        <authorList>
            <person name="Varghese N."/>
        </authorList>
    </citation>
    <scope>NUCLEOTIDE SEQUENCE [LARGE SCALE GENOMIC DNA]</scope>
    <source>
        <strain evidence="3">DSM 44719</strain>
    </source>
</reference>
<feature type="transmembrane region" description="Helical" evidence="1">
    <location>
        <begin position="35"/>
        <end position="60"/>
    </location>
</feature>
<dbReference type="EMBL" id="FNTL01000004">
    <property type="protein sequence ID" value="SEE34662.1"/>
    <property type="molecule type" value="Genomic_DNA"/>
</dbReference>
<sequence length="222" mass="24418">MDEHGRGGGDRRVLAEDLDRTDVPRPDARRHEFRLSLLVAAIAVVGTLIGSLCGGVFTLLNTSNQVEATVFQSENEFLRTQRQQIYSELLTAANEVRLTSGSVSMAFDRFDGPMLLATVQDIITPLHDQEVVFTSKFAAVELIGSAPVVEPARRMVVEYSSGTETVSWLTVDLAEDDTVPADTLSTRQQQFVDHFQAGMKAQEEFLTAVRDELGIPDHGNQP</sequence>
<organism evidence="2 3">
    <name type="scientific">Rhodococcus jostii</name>
    <dbReference type="NCBI Taxonomy" id="132919"/>
    <lineage>
        <taxon>Bacteria</taxon>
        <taxon>Bacillati</taxon>
        <taxon>Actinomycetota</taxon>
        <taxon>Actinomycetes</taxon>
        <taxon>Mycobacteriales</taxon>
        <taxon>Nocardiaceae</taxon>
        <taxon>Rhodococcus</taxon>
    </lineage>
</organism>
<protein>
    <submittedName>
        <fullName evidence="2">Uncharacterized protein</fullName>
    </submittedName>
</protein>
<accession>A0A1H5I369</accession>
<gene>
    <name evidence="2" type="ORF">SAMN04490220_7463</name>
</gene>
<dbReference type="Proteomes" id="UP000183407">
    <property type="component" value="Unassembled WGS sequence"/>
</dbReference>
<dbReference type="RefSeq" id="WP_240319948.1">
    <property type="nucleotide sequence ID" value="NZ_FNTL01000004.1"/>
</dbReference>
<evidence type="ECO:0000313" key="2">
    <source>
        <dbReference type="EMBL" id="SEE34662.1"/>
    </source>
</evidence>
<proteinExistence type="predicted"/>
<keyword evidence="1" id="KW-0812">Transmembrane</keyword>